<dbReference type="CDD" id="cd00086">
    <property type="entry name" value="homeodomain"/>
    <property type="match status" value="1"/>
</dbReference>
<evidence type="ECO:0000256" key="7">
    <source>
        <dbReference type="PROSITE-ProRule" id="PRU00108"/>
    </source>
</evidence>
<proteinExistence type="predicted"/>
<dbReference type="InterPro" id="IPR017970">
    <property type="entry name" value="Homeobox_CS"/>
</dbReference>
<evidence type="ECO:0000256" key="3">
    <source>
        <dbReference type="ARBA" id="ARBA00022902"/>
    </source>
</evidence>
<dbReference type="EMBL" id="JAAOIC020000020">
    <property type="protein sequence ID" value="KAG8040672.1"/>
    <property type="molecule type" value="Genomic_DNA"/>
</dbReference>
<evidence type="ECO:0000313" key="12">
    <source>
        <dbReference type="Proteomes" id="UP000729913"/>
    </source>
</evidence>
<dbReference type="GO" id="GO:0000978">
    <property type="term" value="F:RNA polymerase II cis-regulatory region sequence-specific DNA binding"/>
    <property type="evidence" value="ECO:0007669"/>
    <property type="project" value="TreeGrafter"/>
</dbReference>
<comment type="caution">
    <text evidence="11">The sequence shown here is derived from an EMBL/GenBank/DDBJ whole genome shotgun (WGS) entry which is preliminary data.</text>
</comment>
<dbReference type="Proteomes" id="UP000729913">
    <property type="component" value="Unassembled WGS sequence"/>
</dbReference>
<protein>
    <recommendedName>
        <fullName evidence="10">Homeobox domain-containing protein</fullName>
    </recommendedName>
</protein>
<comment type="subcellular location">
    <subcellularLocation>
        <location evidence="1 7 8">Nucleus</location>
    </subcellularLocation>
</comment>
<dbReference type="AlphaFoldDB" id="A0A8J5R569"/>
<feature type="compositionally biased region" description="Low complexity" evidence="9">
    <location>
        <begin position="234"/>
        <end position="263"/>
    </location>
</feature>
<name>A0A8J5R569_9HYME</name>
<feature type="compositionally biased region" description="Polar residues" evidence="9">
    <location>
        <begin position="304"/>
        <end position="318"/>
    </location>
</feature>
<accession>A0A8J5R569</accession>
<dbReference type="GO" id="GO:0007399">
    <property type="term" value="P:nervous system development"/>
    <property type="evidence" value="ECO:0007669"/>
    <property type="project" value="UniProtKB-KW"/>
</dbReference>
<dbReference type="OrthoDB" id="6159439at2759"/>
<keyword evidence="3" id="KW-0524">Neurogenesis</keyword>
<evidence type="ECO:0000313" key="11">
    <source>
        <dbReference type="EMBL" id="KAG8040672.1"/>
    </source>
</evidence>
<feature type="region of interest" description="Disordered" evidence="9">
    <location>
        <begin position="112"/>
        <end position="182"/>
    </location>
</feature>
<feature type="DNA-binding region" description="Homeobox" evidence="7">
    <location>
        <begin position="176"/>
        <end position="235"/>
    </location>
</feature>
<evidence type="ECO:0000259" key="10">
    <source>
        <dbReference type="PROSITE" id="PS50071"/>
    </source>
</evidence>
<reference evidence="11" key="1">
    <citation type="submission" date="2020-03" db="EMBL/GenBank/DDBJ databases">
        <authorList>
            <person name="Chebbi M.A."/>
            <person name="Drezen J.M."/>
        </authorList>
    </citation>
    <scope>NUCLEOTIDE SEQUENCE</scope>
    <source>
        <tissue evidence="11">Whole body</tissue>
    </source>
</reference>
<feature type="region of interest" description="Disordered" evidence="9">
    <location>
        <begin position="234"/>
        <end position="359"/>
    </location>
</feature>
<evidence type="ECO:0000256" key="2">
    <source>
        <dbReference type="ARBA" id="ARBA00022473"/>
    </source>
</evidence>
<dbReference type="GO" id="GO:0045944">
    <property type="term" value="P:positive regulation of transcription by RNA polymerase II"/>
    <property type="evidence" value="ECO:0007669"/>
    <property type="project" value="UniProtKB-ARBA"/>
</dbReference>
<feature type="domain" description="Homeobox" evidence="10">
    <location>
        <begin position="174"/>
        <end position="234"/>
    </location>
</feature>
<feature type="region of interest" description="Disordered" evidence="9">
    <location>
        <begin position="405"/>
        <end position="462"/>
    </location>
</feature>
<keyword evidence="5 7" id="KW-0371">Homeobox</keyword>
<sequence length="469" mass="51631">MKRVENASGLTHEDKRASEGLWIETHEYIKVENCLDLYSYYQPDNIPESQSAAWPFDPSTTPSEDQYWQPPPASPCPTEFKKGGKPITNLACLSAYMAGYLLKQGAQCPTGNTQYHPHSHHAMGVSPHPHSHSHGHPGSGHPGLSPFALAGHGHPHGHPLEHGLSGFPQGVTQRKQRRERTTFSRAQLDVLEGLFTKTRYPDIFMREEVAMKISLPESRVQVWFKNRRAKCRQQLQQQQQQAQGQQTQTTPPKTSSRSSQPTTACSKPQPQAQPTSNQTNVTTTGPVNRRASPGSPPRGKEAPVSNSSPLMSTNTSTYPRLGTTPTGGSGASSVLTTPSPPLTPGSSQLPPSSYPPPINQIHHGDYGFWSSASPGNAGQCYAGQPAYNGYQNHYSDNYYQTQLSHMHHSPQSNYHHHHHHSQYHHNMSLSSSMSHLGHHHLNSPNDIASSPGDSSDTYILPEQKYQAMV</sequence>
<organism evidence="11 12">
    <name type="scientific">Cotesia typhae</name>
    <dbReference type="NCBI Taxonomy" id="2053667"/>
    <lineage>
        <taxon>Eukaryota</taxon>
        <taxon>Metazoa</taxon>
        <taxon>Ecdysozoa</taxon>
        <taxon>Arthropoda</taxon>
        <taxon>Hexapoda</taxon>
        <taxon>Insecta</taxon>
        <taxon>Pterygota</taxon>
        <taxon>Neoptera</taxon>
        <taxon>Endopterygota</taxon>
        <taxon>Hymenoptera</taxon>
        <taxon>Apocrita</taxon>
        <taxon>Ichneumonoidea</taxon>
        <taxon>Braconidae</taxon>
        <taxon>Microgastrinae</taxon>
        <taxon>Cotesia</taxon>
    </lineage>
</organism>
<feature type="compositionally biased region" description="Low complexity" evidence="9">
    <location>
        <begin position="424"/>
        <end position="435"/>
    </location>
</feature>
<evidence type="ECO:0000256" key="4">
    <source>
        <dbReference type="ARBA" id="ARBA00023125"/>
    </source>
</evidence>
<evidence type="ECO:0000256" key="1">
    <source>
        <dbReference type="ARBA" id="ARBA00004123"/>
    </source>
</evidence>
<reference evidence="11" key="2">
    <citation type="submission" date="2021-04" db="EMBL/GenBank/DDBJ databases">
        <title>Genome-wide patterns of bracovirus chromosomal integration into multiple host tissues during parasitism.</title>
        <authorList>
            <person name="Chebbi M.A.C."/>
        </authorList>
    </citation>
    <scope>NUCLEOTIDE SEQUENCE</scope>
    <source>
        <tissue evidence="11">Whole body</tissue>
    </source>
</reference>
<dbReference type="GO" id="GO:0005634">
    <property type="term" value="C:nucleus"/>
    <property type="evidence" value="ECO:0007669"/>
    <property type="project" value="UniProtKB-SubCell"/>
</dbReference>
<dbReference type="GO" id="GO:0000981">
    <property type="term" value="F:DNA-binding transcription factor activity, RNA polymerase II-specific"/>
    <property type="evidence" value="ECO:0007669"/>
    <property type="project" value="InterPro"/>
</dbReference>
<keyword evidence="2" id="KW-0217">Developmental protein</keyword>
<keyword evidence="6 7" id="KW-0539">Nucleus</keyword>
<evidence type="ECO:0000256" key="5">
    <source>
        <dbReference type="ARBA" id="ARBA00023155"/>
    </source>
</evidence>
<evidence type="ECO:0000256" key="8">
    <source>
        <dbReference type="RuleBase" id="RU000682"/>
    </source>
</evidence>
<evidence type="ECO:0000256" key="9">
    <source>
        <dbReference type="SAM" id="MobiDB-lite"/>
    </source>
</evidence>
<dbReference type="PANTHER" id="PTHR45793">
    <property type="entry name" value="HOMEOBOX PROTEIN"/>
    <property type="match status" value="1"/>
</dbReference>
<dbReference type="PROSITE" id="PS50071">
    <property type="entry name" value="HOMEOBOX_2"/>
    <property type="match status" value="1"/>
</dbReference>
<feature type="compositionally biased region" description="Polar residues" evidence="9">
    <location>
        <begin position="264"/>
        <end position="286"/>
    </location>
</feature>
<keyword evidence="12" id="KW-1185">Reference proteome</keyword>
<evidence type="ECO:0000256" key="6">
    <source>
        <dbReference type="ARBA" id="ARBA00023242"/>
    </source>
</evidence>
<dbReference type="FunFam" id="1.10.10.60:FF:000068">
    <property type="entry name" value="Orthodenticle homeobox 1"/>
    <property type="match status" value="1"/>
</dbReference>
<dbReference type="InterPro" id="IPR001356">
    <property type="entry name" value="HD"/>
</dbReference>
<dbReference type="PANTHER" id="PTHR45793:SF5">
    <property type="entry name" value="HOMEOTIC PROTEIN OCELLILESS"/>
    <property type="match status" value="1"/>
</dbReference>
<dbReference type="SMART" id="SM00389">
    <property type="entry name" value="HOX"/>
    <property type="match status" value="1"/>
</dbReference>
<feature type="compositionally biased region" description="Basic residues" evidence="9">
    <location>
        <begin position="414"/>
        <end position="423"/>
    </location>
</feature>
<gene>
    <name evidence="11" type="ORF">G9C98_002668</name>
</gene>
<keyword evidence="4 7" id="KW-0238">DNA-binding</keyword>
<dbReference type="Pfam" id="PF00046">
    <property type="entry name" value="Homeodomain"/>
    <property type="match status" value="1"/>
</dbReference>
<feature type="compositionally biased region" description="Polar residues" evidence="9">
    <location>
        <begin position="444"/>
        <end position="457"/>
    </location>
</feature>
<dbReference type="PROSITE" id="PS00027">
    <property type="entry name" value="HOMEOBOX_1"/>
    <property type="match status" value="1"/>
</dbReference>